<keyword evidence="29" id="KW-1185">Reference proteome</keyword>
<reference evidence="28" key="1">
    <citation type="submission" date="2022-01" db="EMBL/GenBank/DDBJ databases">
        <authorList>
            <person name="Braso-Vives M."/>
        </authorList>
    </citation>
    <scope>NUCLEOTIDE SEQUENCE</scope>
</reference>
<accession>A0A8K0A814</accession>
<evidence type="ECO:0000256" key="14">
    <source>
        <dbReference type="ARBA" id="ARBA00023235"/>
    </source>
</evidence>
<sequence>MQKNQFKRQNSIENPENEHIVICEGHLLRRSTGARFAPYPSCSAPRLRTNRDQYGCALLIWRQKQNFDTSTGAMEHITTLKQRLKTWEAEFVTENSRKPNKDDIAAAPQDIKDTYREYYSLKKKQEKEKADDVWGSSLNKPATPDHVEETKSQAKVSLVETYSKKLKQKSSLLSVRNIPTSLKSKTTKDDSKVGLKENPSSQGKFASLRTPSKTAGHAATQNGDTPGAAADTCQDDNNGTAEITFFPKTPKMVRNKTLLTTRPGMSCNVPLGQQNAKLKNRFNTAWLQRCATAAGDTATFEPATPENKKPAPAMENRAEISEDAETFTDWCTPKSRDKESHLEFTSVHLGVSETSRASDCPQPSFMGSEVVDRNFVSQMTSTPRTEGKRWRNPSSQDYSLVSTTTARGSFETDDMEIDQPQDNTEPKTSPTASISKAKELPRTPRAKSFSNPDNNKGEEVVGIRKKRKVEELEDDSAEVQDEEGSPVRKPAPRKRRKMSSGAEAKETSSKRKAGRKEGKKSDLYEFDGDVEGGKEEESDGGMREESVEKQKSIDDLIEEDEEKEVKKAGNMKMRFSAPRSSGSSAGAAKKDNFVRLNMKRKTYKRKGGQMTGGKYRRMMWKQRMKGRDQSQDVCFKCGQQGHWATKCTANGKVSQRAKDDWNDDPETEGGEEGEMEVSSPFPSLEDAAMMATGRRPSSAGGKSGGQNSEQAGDSQTADSPAASQPAEDFVSLPAPAYEPAPPPPPMEPLYPPAEDGELQVSTKEVKKALGELGYKEFRSGQEEAVSRILSGMSTLVVLSTGAGKSLCYQLPAYMYAQRSKCITLVISPLVSLMDDQVTGLPSKLKAACLHSNMSQKQRENVVSLILEGMVHLLLISPEALVGGGGYGTGCLPGVNRLPPIAFACIDEAHCVSEWSHNFRPSYLRLCKVLRERYGVQCLLGLTATATRSTAASVAEHLGIPAKEGATVRGAAVPPNLHLSVSCDKYRDQSLVSLLKGRRFAELDSIIVYCTRREETERIAALIRTCLPFTAPPAPEKGKKKSKEKGPPQVKWLADCYHAGKSAAQRRQIQKRFMSGELRIVVATVAFGMGLDKSDVRAIIHYNMPKSFENYVQEIGRAGRDGKPSHCHLFLNADGSDLCELRRHTYGNSVDRTTVKKLLRKVFPRCRCREKLQQQQRQERAGQLQDPEFEDDGIDYALLSEDCDTPAQVSADPDSPNNDQNTTSTVFSHATADSSEALLPCRCPGHVVAVPIEAAVQALDMTEEGIATLLCYLELHQRKWIEVLQPIRAFCTIQFYGGPGLLRQLARTNPIIAAAVAMDRKKGVDHSASDRLEFNVVELADKMGWDLEPVRRDCRALKWKRTNTGGYQRTGLVVEFTDVSFLLRAPGDLTDDELDEVSDFLYGRVESQERTELRQLKAVFDALTDVSHDEFWHCAEEVDQTRSERLKTTLREYFEKEPTLNVSSDSCGDEEEEQVPLKNEGQVRADVRSFVCLHHDRTFTGRAVARIFHGITSPCYPAQVWGRDRRYWRSHLDVDFNRLRRLALEELVRIRM</sequence>
<comment type="catalytic activity">
    <reaction evidence="16">
        <text>Couples ATP hydrolysis with the unwinding of duplex DNA by translocating in the 3'-5' direction.</text>
        <dbReference type="EC" id="5.6.2.4"/>
    </reaction>
</comment>
<evidence type="ECO:0000256" key="17">
    <source>
        <dbReference type="ARBA" id="ARBA00034808"/>
    </source>
</evidence>
<feature type="compositionally biased region" description="Polar residues" evidence="24">
    <location>
        <begin position="420"/>
        <end position="434"/>
    </location>
</feature>
<dbReference type="FunFam" id="1.10.10.1460:FF:000001">
    <property type="entry name" value="DNA replication regulator Sld2"/>
    <property type="match status" value="1"/>
</dbReference>
<evidence type="ECO:0000259" key="26">
    <source>
        <dbReference type="PROSITE" id="PS51192"/>
    </source>
</evidence>
<dbReference type="Pfam" id="PF00098">
    <property type="entry name" value="zf-CCHC"/>
    <property type="match status" value="1"/>
</dbReference>
<dbReference type="FunFam" id="3.40.50.300:FF:000772">
    <property type="entry name" value="ATP-dependent DNA helicase Q4"/>
    <property type="match status" value="1"/>
</dbReference>
<evidence type="ECO:0000256" key="4">
    <source>
        <dbReference type="ARBA" id="ARBA00005446"/>
    </source>
</evidence>
<feature type="compositionally biased region" description="Basic and acidic residues" evidence="24">
    <location>
        <begin position="531"/>
        <end position="554"/>
    </location>
</feature>
<feature type="compositionally biased region" description="Acidic residues" evidence="24">
    <location>
        <begin position="661"/>
        <end position="675"/>
    </location>
</feature>
<comment type="similarity">
    <text evidence="4">Belongs to the helicase family. RecQ subfamily.</text>
</comment>
<dbReference type="PANTHER" id="PTHR13710">
    <property type="entry name" value="DNA HELICASE RECQ FAMILY MEMBER"/>
    <property type="match status" value="1"/>
</dbReference>
<keyword evidence="7" id="KW-0479">Metal-binding</keyword>
<dbReference type="CDD" id="cd18018">
    <property type="entry name" value="DEXHc_RecQ4-like"/>
    <property type="match status" value="1"/>
</dbReference>
<dbReference type="EMBL" id="OV696692">
    <property type="protein sequence ID" value="CAH1270736.1"/>
    <property type="molecule type" value="Genomic_DNA"/>
</dbReference>
<evidence type="ECO:0000256" key="19">
    <source>
        <dbReference type="ARBA" id="ARBA00074290"/>
    </source>
</evidence>
<feature type="region of interest" description="Disordered" evidence="24">
    <location>
        <begin position="183"/>
        <end position="236"/>
    </location>
</feature>
<feature type="compositionally biased region" description="Polar residues" evidence="24">
    <location>
        <begin position="392"/>
        <end position="407"/>
    </location>
</feature>
<feature type="region of interest" description="Disordered" evidence="24">
    <location>
        <begin position="379"/>
        <end position="616"/>
    </location>
</feature>
<feature type="region of interest" description="Disordered" evidence="24">
    <location>
        <begin position="129"/>
        <end position="151"/>
    </location>
</feature>
<dbReference type="GO" id="GO:0005524">
    <property type="term" value="F:ATP binding"/>
    <property type="evidence" value="ECO:0007669"/>
    <property type="project" value="UniProtKB-KW"/>
</dbReference>
<keyword evidence="14" id="KW-0413">Isomerase</keyword>
<dbReference type="OrthoDB" id="10261556at2759"/>
<dbReference type="Proteomes" id="UP000838412">
    <property type="component" value="Chromosome 7"/>
</dbReference>
<feature type="domain" description="Helicase ATP-binding" evidence="26">
    <location>
        <begin position="785"/>
        <end position="963"/>
    </location>
</feature>
<dbReference type="EC" id="5.6.2.4" evidence="17"/>
<dbReference type="CDD" id="cd18794">
    <property type="entry name" value="SF2_C_RecQ"/>
    <property type="match status" value="1"/>
</dbReference>
<keyword evidence="5" id="KW-0963">Cytoplasm</keyword>
<evidence type="ECO:0000259" key="25">
    <source>
        <dbReference type="PROSITE" id="PS50158"/>
    </source>
</evidence>
<dbReference type="GO" id="GO:0003677">
    <property type="term" value="F:DNA binding"/>
    <property type="evidence" value="ECO:0007669"/>
    <property type="project" value="UniProtKB-KW"/>
</dbReference>
<dbReference type="SUPFAM" id="SSF52540">
    <property type="entry name" value="P-loop containing nucleoside triphosphate hydrolases"/>
    <property type="match status" value="1"/>
</dbReference>
<dbReference type="InterPro" id="IPR036875">
    <property type="entry name" value="Znf_CCHC_sf"/>
</dbReference>
<dbReference type="Pfam" id="PF00270">
    <property type="entry name" value="DEAD"/>
    <property type="match status" value="1"/>
</dbReference>
<evidence type="ECO:0000256" key="20">
    <source>
        <dbReference type="ARBA" id="ARBA00076756"/>
    </source>
</evidence>
<feature type="compositionally biased region" description="Polar residues" evidence="24">
    <location>
        <begin position="198"/>
        <end position="224"/>
    </location>
</feature>
<feature type="compositionally biased region" description="Polar residues" evidence="24">
    <location>
        <begin position="705"/>
        <end position="722"/>
    </location>
</feature>
<evidence type="ECO:0000256" key="10">
    <source>
        <dbReference type="ARBA" id="ARBA00022806"/>
    </source>
</evidence>
<evidence type="ECO:0000313" key="28">
    <source>
        <dbReference type="EMBL" id="CAH1270736.1"/>
    </source>
</evidence>
<keyword evidence="8" id="KW-0547">Nucleotide-binding</keyword>
<evidence type="ECO:0000256" key="9">
    <source>
        <dbReference type="ARBA" id="ARBA00022801"/>
    </source>
</evidence>
<keyword evidence="12" id="KW-0067">ATP-binding</keyword>
<dbReference type="SMART" id="SM00343">
    <property type="entry name" value="ZnF_C2HC"/>
    <property type="match status" value="1"/>
</dbReference>
<evidence type="ECO:0000256" key="2">
    <source>
        <dbReference type="ARBA" id="ARBA00004123"/>
    </source>
</evidence>
<evidence type="ECO:0000256" key="11">
    <source>
        <dbReference type="ARBA" id="ARBA00022833"/>
    </source>
</evidence>
<dbReference type="GO" id="GO:0043138">
    <property type="term" value="F:3'-5' DNA helicase activity"/>
    <property type="evidence" value="ECO:0007669"/>
    <property type="project" value="UniProtKB-EC"/>
</dbReference>
<dbReference type="GO" id="GO:0005694">
    <property type="term" value="C:chromosome"/>
    <property type="evidence" value="ECO:0007669"/>
    <property type="project" value="TreeGrafter"/>
</dbReference>
<evidence type="ECO:0000256" key="18">
    <source>
        <dbReference type="ARBA" id="ARBA00049360"/>
    </source>
</evidence>
<proteinExistence type="inferred from homology"/>
<keyword evidence="15" id="KW-0539">Nucleus</keyword>
<evidence type="ECO:0000259" key="27">
    <source>
        <dbReference type="PROSITE" id="PS51194"/>
    </source>
</evidence>
<feature type="compositionally biased region" description="Basic and acidic residues" evidence="24">
    <location>
        <begin position="186"/>
        <end position="195"/>
    </location>
</feature>
<evidence type="ECO:0000256" key="12">
    <source>
        <dbReference type="ARBA" id="ARBA00022840"/>
    </source>
</evidence>
<dbReference type="Gene3D" id="3.40.50.300">
    <property type="entry name" value="P-loop containing nucleotide triphosphate hydrolases"/>
    <property type="match status" value="2"/>
</dbReference>
<dbReference type="PROSITE" id="PS51192">
    <property type="entry name" value="HELICASE_ATP_BIND_1"/>
    <property type="match status" value="1"/>
</dbReference>
<dbReference type="SMART" id="SM00487">
    <property type="entry name" value="DEXDc"/>
    <property type="match status" value="1"/>
</dbReference>
<keyword evidence="13" id="KW-0238">DNA-binding</keyword>
<evidence type="ECO:0000256" key="22">
    <source>
        <dbReference type="ARBA" id="ARBA00084018"/>
    </source>
</evidence>
<dbReference type="PANTHER" id="PTHR13710:SF108">
    <property type="entry name" value="ATP-DEPENDENT DNA HELICASE Q4"/>
    <property type="match status" value="1"/>
</dbReference>
<name>A0A8K0A814_BRALA</name>
<evidence type="ECO:0000256" key="8">
    <source>
        <dbReference type="ARBA" id="ARBA00022741"/>
    </source>
</evidence>
<keyword evidence="11" id="KW-0862">Zinc</keyword>
<dbReference type="Gene3D" id="1.10.10.1460">
    <property type="match status" value="1"/>
</dbReference>
<dbReference type="FunFam" id="3.40.50.300:FF:004277">
    <property type="entry name" value="Uncharacterized protein"/>
    <property type="match status" value="1"/>
</dbReference>
<dbReference type="Gene3D" id="4.10.60.10">
    <property type="entry name" value="Zinc finger, CCHC-type"/>
    <property type="match status" value="1"/>
</dbReference>
<dbReference type="InterPro" id="IPR011545">
    <property type="entry name" value="DEAD/DEAH_box_helicase_dom"/>
</dbReference>
<comment type="catalytic activity">
    <reaction evidence="18">
        <text>ATP + H2O = ADP + phosphate + H(+)</text>
        <dbReference type="Rhea" id="RHEA:13065"/>
        <dbReference type="ChEBI" id="CHEBI:15377"/>
        <dbReference type="ChEBI" id="CHEBI:15378"/>
        <dbReference type="ChEBI" id="CHEBI:30616"/>
        <dbReference type="ChEBI" id="CHEBI:43474"/>
        <dbReference type="ChEBI" id="CHEBI:456216"/>
    </reaction>
</comment>
<evidence type="ECO:0000256" key="16">
    <source>
        <dbReference type="ARBA" id="ARBA00034617"/>
    </source>
</evidence>
<dbReference type="GO" id="GO:0005737">
    <property type="term" value="C:cytoplasm"/>
    <property type="evidence" value="ECO:0007669"/>
    <property type="project" value="UniProtKB-SubCell"/>
</dbReference>
<evidence type="ECO:0000256" key="13">
    <source>
        <dbReference type="ARBA" id="ARBA00023125"/>
    </source>
</evidence>
<organism evidence="28 29">
    <name type="scientific">Branchiostoma lanceolatum</name>
    <name type="common">Common lancelet</name>
    <name type="synonym">Amphioxus lanceolatum</name>
    <dbReference type="NCBI Taxonomy" id="7740"/>
    <lineage>
        <taxon>Eukaryota</taxon>
        <taxon>Metazoa</taxon>
        <taxon>Chordata</taxon>
        <taxon>Cephalochordata</taxon>
        <taxon>Leptocardii</taxon>
        <taxon>Amphioxiformes</taxon>
        <taxon>Branchiostomatidae</taxon>
        <taxon>Branchiostoma</taxon>
    </lineage>
</organism>
<gene>
    <name evidence="28" type="primary">RECQL4</name>
    <name evidence="28" type="ORF">BLAG_LOCUS22927</name>
</gene>
<dbReference type="GO" id="GO:0016787">
    <property type="term" value="F:hydrolase activity"/>
    <property type="evidence" value="ECO:0007669"/>
    <property type="project" value="UniProtKB-KW"/>
</dbReference>
<dbReference type="SUPFAM" id="SSF57756">
    <property type="entry name" value="Retrovirus zinc finger-like domains"/>
    <property type="match status" value="1"/>
</dbReference>
<evidence type="ECO:0000256" key="21">
    <source>
        <dbReference type="ARBA" id="ARBA00078242"/>
    </source>
</evidence>
<dbReference type="PROSITE" id="PS50158">
    <property type="entry name" value="ZF_CCHC"/>
    <property type="match status" value="1"/>
</dbReference>
<feature type="compositionally biased region" description="Acidic residues" evidence="24">
    <location>
        <begin position="471"/>
        <end position="484"/>
    </location>
</feature>
<dbReference type="CDD" id="cd22289">
    <property type="entry name" value="RecQL4_SLD2_NTD"/>
    <property type="match status" value="1"/>
</dbReference>
<dbReference type="PROSITE" id="PS51194">
    <property type="entry name" value="HELICASE_CTER"/>
    <property type="match status" value="1"/>
</dbReference>
<dbReference type="SMART" id="SM00490">
    <property type="entry name" value="HELICc"/>
    <property type="match status" value="1"/>
</dbReference>
<protein>
    <recommendedName>
        <fullName evidence="19">ATP-dependent DNA helicase Q4</fullName>
        <ecNumber evidence="17">5.6.2.4</ecNumber>
    </recommendedName>
    <alternativeName>
        <fullName evidence="20">DNA 3'-5' helicase RecQ4</fullName>
    </alternativeName>
    <alternativeName>
        <fullName evidence="21">DNA helicase, RecQ-like type 4</fullName>
    </alternativeName>
    <alternativeName>
        <fullName evidence="22">RecQ protein-like 4</fullName>
    </alternativeName>
</protein>
<feature type="domain" description="CCHC-type" evidence="25">
    <location>
        <begin position="634"/>
        <end position="647"/>
    </location>
</feature>
<feature type="region of interest" description="Disordered" evidence="24">
    <location>
        <begin position="645"/>
        <end position="756"/>
    </location>
</feature>
<evidence type="ECO:0000256" key="6">
    <source>
        <dbReference type="ARBA" id="ARBA00022553"/>
    </source>
</evidence>
<dbReference type="InterPro" id="IPR014001">
    <property type="entry name" value="Helicase_ATP-bd"/>
</dbReference>
<dbReference type="GO" id="GO:0008270">
    <property type="term" value="F:zinc ion binding"/>
    <property type="evidence" value="ECO:0007669"/>
    <property type="project" value="UniProtKB-KW"/>
</dbReference>
<comment type="cofactor">
    <cofactor evidence="1">
        <name>Zn(2+)</name>
        <dbReference type="ChEBI" id="CHEBI:29105"/>
    </cofactor>
</comment>
<evidence type="ECO:0000256" key="1">
    <source>
        <dbReference type="ARBA" id="ARBA00001947"/>
    </source>
</evidence>
<feature type="compositionally biased region" description="Pro residues" evidence="24">
    <location>
        <begin position="736"/>
        <end position="751"/>
    </location>
</feature>
<comment type="subcellular location">
    <subcellularLocation>
        <location evidence="3">Cytoplasm</location>
    </subcellularLocation>
    <subcellularLocation>
        <location evidence="2">Nucleus</location>
    </subcellularLocation>
</comment>
<evidence type="ECO:0000256" key="23">
    <source>
        <dbReference type="PROSITE-ProRule" id="PRU00047"/>
    </source>
</evidence>
<keyword evidence="10" id="KW-0347">Helicase</keyword>
<dbReference type="Pfam" id="PF00271">
    <property type="entry name" value="Helicase_C"/>
    <property type="match status" value="1"/>
</dbReference>
<evidence type="ECO:0000256" key="5">
    <source>
        <dbReference type="ARBA" id="ARBA00022490"/>
    </source>
</evidence>
<dbReference type="InterPro" id="IPR001878">
    <property type="entry name" value="Znf_CCHC"/>
</dbReference>
<keyword evidence="9" id="KW-0378">Hydrolase</keyword>
<feature type="compositionally biased region" description="Low complexity" evidence="24">
    <location>
        <begin position="576"/>
        <end position="587"/>
    </location>
</feature>
<feature type="compositionally biased region" description="Basic residues" evidence="24">
    <location>
        <begin position="597"/>
        <end position="607"/>
    </location>
</feature>
<dbReference type="InterPro" id="IPR001650">
    <property type="entry name" value="Helicase_C-like"/>
</dbReference>
<dbReference type="GO" id="GO:0005634">
    <property type="term" value="C:nucleus"/>
    <property type="evidence" value="ECO:0007669"/>
    <property type="project" value="UniProtKB-SubCell"/>
</dbReference>
<evidence type="ECO:0000313" key="29">
    <source>
        <dbReference type="Proteomes" id="UP000838412"/>
    </source>
</evidence>
<dbReference type="GO" id="GO:0009378">
    <property type="term" value="F:four-way junction helicase activity"/>
    <property type="evidence" value="ECO:0007669"/>
    <property type="project" value="TreeGrafter"/>
</dbReference>
<keyword evidence="6" id="KW-0597">Phosphoprotein</keyword>
<evidence type="ECO:0000256" key="15">
    <source>
        <dbReference type="ARBA" id="ARBA00023242"/>
    </source>
</evidence>
<evidence type="ECO:0000256" key="24">
    <source>
        <dbReference type="SAM" id="MobiDB-lite"/>
    </source>
</evidence>
<dbReference type="GO" id="GO:0000724">
    <property type="term" value="P:double-strand break repair via homologous recombination"/>
    <property type="evidence" value="ECO:0007669"/>
    <property type="project" value="TreeGrafter"/>
</dbReference>
<evidence type="ECO:0000256" key="3">
    <source>
        <dbReference type="ARBA" id="ARBA00004496"/>
    </source>
</evidence>
<feature type="compositionally biased region" description="Basic and acidic residues" evidence="24">
    <location>
        <begin position="503"/>
        <end position="523"/>
    </location>
</feature>
<feature type="domain" description="Helicase C-terminal" evidence="27">
    <location>
        <begin position="986"/>
        <end position="1187"/>
    </location>
</feature>
<dbReference type="GO" id="GO:0051276">
    <property type="term" value="P:chromosome organization"/>
    <property type="evidence" value="ECO:0007669"/>
    <property type="project" value="UniProtKB-ARBA"/>
</dbReference>
<evidence type="ECO:0000256" key="7">
    <source>
        <dbReference type="ARBA" id="ARBA00022723"/>
    </source>
</evidence>
<dbReference type="InterPro" id="IPR027417">
    <property type="entry name" value="P-loop_NTPase"/>
</dbReference>
<keyword evidence="23" id="KW-0863">Zinc-finger</keyword>